<evidence type="ECO:0000256" key="4">
    <source>
        <dbReference type="ARBA" id="ARBA00022777"/>
    </source>
</evidence>
<accession>A0A1B2E500</accession>
<proteinExistence type="predicted"/>
<feature type="transmembrane region" description="Helical" evidence="6">
    <location>
        <begin position="271"/>
        <end position="291"/>
    </location>
</feature>
<dbReference type="CDD" id="cd16917">
    <property type="entry name" value="HATPase_UhpB-NarQ-NarX-like"/>
    <property type="match status" value="1"/>
</dbReference>
<evidence type="ECO:0000256" key="6">
    <source>
        <dbReference type="SAM" id="Phobius"/>
    </source>
</evidence>
<dbReference type="InterPro" id="IPR003594">
    <property type="entry name" value="HATPase_dom"/>
</dbReference>
<evidence type="ECO:0000313" key="8">
    <source>
        <dbReference type="EMBL" id="ANY75054.1"/>
    </source>
</evidence>
<keyword evidence="6" id="KW-1133">Transmembrane helix</keyword>
<keyword evidence="5" id="KW-0902">Two-component regulatory system</keyword>
<dbReference type="SUPFAM" id="SSF55874">
    <property type="entry name" value="ATPase domain of HSP90 chaperone/DNA topoisomerase II/histidine kinase"/>
    <property type="match status" value="1"/>
</dbReference>
<dbReference type="EC" id="2.7.13.3" evidence="2"/>
<dbReference type="PANTHER" id="PTHR24421:SF10">
    <property type="entry name" value="NITRATE_NITRITE SENSOR PROTEIN NARQ"/>
    <property type="match status" value="1"/>
</dbReference>
<feature type="transmembrane region" description="Helical" evidence="6">
    <location>
        <begin position="98"/>
        <end position="117"/>
    </location>
</feature>
<dbReference type="GO" id="GO:0004673">
    <property type="term" value="F:protein histidine kinase activity"/>
    <property type="evidence" value="ECO:0007669"/>
    <property type="project" value="UniProtKB-EC"/>
</dbReference>
<feature type="transmembrane region" description="Helical" evidence="6">
    <location>
        <begin position="151"/>
        <end position="169"/>
    </location>
</feature>
<dbReference type="InterPro" id="IPR036890">
    <property type="entry name" value="HATPase_C_sf"/>
</dbReference>
<feature type="transmembrane region" description="Helical" evidence="6">
    <location>
        <begin position="210"/>
        <end position="231"/>
    </location>
</feature>
<feature type="transmembrane region" description="Helical" evidence="6">
    <location>
        <begin position="68"/>
        <end position="86"/>
    </location>
</feature>
<gene>
    <name evidence="8" type="ORF">BBD41_22165</name>
</gene>
<keyword evidence="6" id="KW-0472">Membrane</keyword>
<feature type="transmembrane region" description="Helical" evidence="6">
    <location>
        <begin position="7"/>
        <end position="28"/>
    </location>
</feature>
<evidence type="ECO:0000256" key="3">
    <source>
        <dbReference type="ARBA" id="ARBA00022679"/>
    </source>
</evidence>
<feature type="transmembrane region" description="Helical" evidence="6">
    <location>
        <begin position="243"/>
        <end position="265"/>
    </location>
</feature>
<sequence length="550" mass="61782">MQKIERVYLGYQLILLFNQLLIIAYFGYESVGGHALQASDLFLLGFSTLIVMDAIYIGAMNLKNSRMLARFSGLLLLVAWFFLWSADGQGMAQTLLSFAGPVVFYSTVRFGLAFLFQDSAYKLQRQTDAILKISLALALLVRGFGESWSALMYLAQLLLGTVICLYLLWMHRSRVLFVLKNERKPLVASVSLGVVLFTGYVLQFGHDSAYLSNSGAFLLLFLPLFSIHGIAFRSRKEMPALHLLGSAASGIFLAALVAMLSAAGWALRWNIAEVFLVIHCALALLLLYGILRFAGVNRRGAMNAEAATLAAEGFYVRSLRQLKREEQLRRDFANYLHDEVLQDLLAVKNLLHKSDNPEVRRIIAETLDDLNISIRHRMQEYHPPLLGRLTLRENVQKMLDRIRQTHPMKAWTIEFDCDDKLFLVEPYNLIVYRFIKELATNAFKHSQGSRLKVALTQEREDVKLIVEDDGIGLLLPAPEHVEKKGGQGRDGEDLTPFSGDGRHKGLASIREQAALIGGTLKLERTLPSGLRVTIGFAMKGEDSYAHFIDR</sequence>
<evidence type="ECO:0000256" key="2">
    <source>
        <dbReference type="ARBA" id="ARBA00012438"/>
    </source>
</evidence>
<keyword evidence="4" id="KW-0418">Kinase</keyword>
<organism evidence="8">
    <name type="scientific">Paenibacillus ihbetae</name>
    <dbReference type="NCBI Taxonomy" id="1870820"/>
    <lineage>
        <taxon>Bacteria</taxon>
        <taxon>Bacillati</taxon>
        <taxon>Bacillota</taxon>
        <taxon>Bacilli</taxon>
        <taxon>Bacillales</taxon>
        <taxon>Paenibacillaceae</taxon>
        <taxon>Paenibacillus</taxon>
    </lineage>
</organism>
<dbReference type="InterPro" id="IPR050482">
    <property type="entry name" value="Sensor_HK_TwoCompSys"/>
</dbReference>
<feature type="domain" description="Histidine kinase/HSP90-like ATPase" evidence="7">
    <location>
        <begin position="431"/>
        <end position="536"/>
    </location>
</feature>
<dbReference type="KEGG" id="pib:BBD41_22165"/>
<dbReference type="GO" id="GO:0000160">
    <property type="term" value="P:phosphorelay signal transduction system"/>
    <property type="evidence" value="ECO:0007669"/>
    <property type="project" value="UniProtKB-KW"/>
</dbReference>
<keyword evidence="6" id="KW-0812">Transmembrane</keyword>
<evidence type="ECO:0000256" key="5">
    <source>
        <dbReference type="ARBA" id="ARBA00023012"/>
    </source>
</evidence>
<dbReference type="EMBL" id="CP016809">
    <property type="protein sequence ID" value="ANY75054.1"/>
    <property type="molecule type" value="Genomic_DNA"/>
</dbReference>
<protein>
    <recommendedName>
        <fullName evidence="2">histidine kinase</fullName>
        <ecNumber evidence="2">2.7.13.3</ecNumber>
    </recommendedName>
</protein>
<dbReference type="PANTHER" id="PTHR24421">
    <property type="entry name" value="NITRATE/NITRITE SENSOR PROTEIN NARX-RELATED"/>
    <property type="match status" value="1"/>
</dbReference>
<dbReference type="Gene3D" id="3.30.565.10">
    <property type="entry name" value="Histidine kinase-like ATPase, C-terminal domain"/>
    <property type="match status" value="1"/>
</dbReference>
<dbReference type="RefSeq" id="WP_099478768.1">
    <property type="nucleotide sequence ID" value="NZ_CP016809.1"/>
</dbReference>
<evidence type="ECO:0000259" key="7">
    <source>
        <dbReference type="Pfam" id="PF02518"/>
    </source>
</evidence>
<comment type="catalytic activity">
    <reaction evidence="1">
        <text>ATP + protein L-histidine = ADP + protein N-phospho-L-histidine.</text>
        <dbReference type="EC" id="2.7.13.3"/>
    </reaction>
</comment>
<dbReference type="AlphaFoldDB" id="A0A1B2E500"/>
<keyword evidence="3" id="KW-0808">Transferase</keyword>
<dbReference type="Pfam" id="PF02518">
    <property type="entry name" value="HATPase_c"/>
    <property type="match status" value="1"/>
</dbReference>
<name>A0A1B2E500_9BACL</name>
<evidence type="ECO:0000256" key="1">
    <source>
        <dbReference type="ARBA" id="ARBA00000085"/>
    </source>
</evidence>
<feature type="transmembrane region" description="Helical" evidence="6">
    <location>
        <begin position="34"/>
        <end position="56"/>
    </location>
</feature>
<reference evidence="8" key="1">
    <citation type="submission" date="2016-08" db="EMBL/GenBank/DDBJ databases">
        <title>Complete Genome Seqeunce of Paenibacillus sp. nov. IHBB 9852 from high altitute lake of Indian trans-Himalayas.</title>
        <authorList>
            <person name="Kiran S."/>
            <person name="Swarnkar M.K."/>
            <person name="Rana A."/>
            <person name="Tewari R."/>
            <person name="Gulati A."/>
        </authorList>
    </citation>
    <scope>NUCLEOTIDE SEQUENCE [LARGE SCALE GENOMIC DNA]</scope>
    <source>
        <strain evidence="8">IHBB 9852</strain>
    </source>
</reference>
<feature type="transmembrane region" description="Helical" evidence="6">
    <location>
        <begin position="185"/>
        <end position="204"/>
    </location>
</feature>